<feature type="binding site" description="axial binding residue" evidence="15">
    <location>
        <position position="320"/>
    </location>
    <ligand>
        <name>heme</name>
        <dbReference type="ChEBI" id="CHEBI:30413"/>
        <label>5</label>
    </ligand>
    <ligandPart>
        <name>Fe</name>
        <dbReference type="ChEBI" id="CHEBI:18248"/>
    </ligandPart>
</feature>
<proteinExistence type="inferred from homology"/>
<dbReference type="Proteomes" id="UP000057389">
    <property type="component" value="Unassembled WGS sequence"/>
</dbReference>
<dbReference type="GO" id="GO:0009276">
    <property type="term" value="C:Gram-negative-bacterium-type cell wall"/>
    <property type="evidence" value="ECO:0007669"/>
    <property type="project" value="UniProtKB-UniRule"/>
</dbReference>
<feature type="domain" description="NapC/NirT cytochrome c N-terminal" evidence="17">
    <location>
        <begin position="9"/>
        <end position="178"/>
    </location>
</feature>
<dbReference type="EMBL" id="LMXU01000016">
    <property type="protein sequence ID" value="KWU01024.1"/>
    <property type="molecule type" value="Genomic_DNA"/>
</dbReference>
<feature type="binding site" description="covalent" evidence="14">
    <location>
        <position position="319"/>
    </location>
    <ligand>
        <name>heme</name>
        <dbReference type="ChEBI" id="CHEBI:30413"/>
        <label>5</label>
    </ligand>
</feature>
<comment type="subcellular location">
    <subcellularLocation>
        <location evidence="1">Cell inner membrane</location>
        <topology evidence="1">Single-pass type II membrane protein</topology>
    </subcellularLocation>
</comment>
<feature type="binding site" description="covalent" evidence="14">
    <location>
        <position position="165"/>
    </location>
    <ligand>
        <name>heme</name>
        <dbReference type="ChEBI" id="CHEBI:30413"/>
        <label>4</label>
    </ligand>
</feature>
<evidence type="ECO:0000256" key="10">
    <source>
        <dbReference type="ARBA" id="ARBA00022989"/>
    </source>
</evidence>
<dbReference type="InterPro" id="IPR036280">
    <property type="entry name" value="Multihaem_cyt_sf"/>
</dbReference>
<comment type="PTM">
    <text evidence="14">Binds 5 heme groups per subunit.</text>
</comment>
<organism evidence="18 19">
    <name type="scientific">Vibrio toranzoniae</name>
    <dbReference type="NCBI Taxonomy" id="1194427"/>
    <lineage>
        <taxon>Bacteria</taxon>
        <taxon>Pseudomonadati</taxon>
        <taxon>Pseudomonadota</taxon>
        <taxon>Gammaproteobacteria</taxon>
        <taxon>Vibrionales</taxon>
        <taxon>Vibrionaceae</taxon>
        <taxon>Vibrio</taxon>
    </lineage>
</organism>
<evidence type="ECO:0000256" key="14">
    <source>
        <dbReference type="PIRSR" id="PIRSR000014-1"/>
    </source>
</evidence>
<feature type="binding site" description="covalent" evidence="14">
    <location>
        <position position="75"/>
    </location>
    <ligand>
        <name>heme</name>
        <dbReference type="ChEBI" id="CHEBI:30413"/>
        <label>2</label>
    </ligand>
</feature>
<feature type="binding site" description="covalent" evidence="14">
    <location>
        <position position="168"/>
    </location>
    <ligand>
        <name>heme</name>
        <dbReference type="ChEBI" id="CHEBI:30413"/>
        <label>4</label>
    </ligand>
</feature>
<keyword evidence="8 13" id="KW-0479">Metal-binding</keyword>
<dbReference type="PANTHER" id="PTHR30333">
    <property type="entry name" value="CYTOCHROME C-TYPE PROTEIN"/>
    <property type="match status" value="1"/>
</dbReference>
<evidence type="ECO:0000256" key="2">
    <source>
        <dbReference type="ARBA" id="ARBA00006417"/>
    </source>
</evidence>
<keyword evidence="6 13" id="KW-0349">Heme</keyword>
<evidence type="ECO:0000256" key="7">
    <source>
        <dbReference type="ARBA" id="ARBA00022692"/>
    </source>
</evidence>
<keyword evidence="9 13" id="KW-0249">Electron transport</keyword>
<dbReference type="PANTHER" id="PTHR30333:SF3">
    <property type="entry name" value="CYTOCHROME C-TYPE PROTEIN TORY"/>
    <property type="match status" value="1"/>
</dbReference>
<evidence type="ECO:0000256" key="4">
    <source>
        <dbReference type="ARBA" id="ARBA00022475"/>
    </source>
</evidence>
<dbReference type="InterPro" id="IPR038266">
    <property type="entry name" value="NapC/NirT_cytc_sf"/>
</dbReference>
<dbReference type="GO" id="GO:0005886">
    <property type="term" value="C:plasma membrane"/>
    <property type="evidence" value="ECO:0007669"/>
    <property type="project" value="UniProtKB-SubCell"/>
</dbReference>
<dbReference type="OrthoDB" id="9782159at2"/>
<feature type="binding site" description="covalent" evidence="14">
    <location>
        <position position="133"/>
    </location>
    <ligand>
        <name>heme</name>
        <dbReference type="ChEBI" id="CHEBI:30413"/>
        <label>3</label>
    </ligand>
</feature>
<dbReference type="SUPFAM" id="SSF48695">
    <property type="entry name" value="Multiheme cytochromes"/>
    <property type="match status" value="1"/>
</dbReference>
<evidence type="ECO:0000313" key="19">
    <source>
        <dbReference type="Proteomes" id="UP000057389"/>
    </source>
</evidence>
<evidence type="ECO:0000256" key="9">
    <source>
        <dbReference type="ARBA" id="ARBA00022982"/>
    </source>
</evidence>
<feature type="binding site" description="covalent" evidence="14">
    <location>
        <position position="136"/>
    </location>
    <ligand>
        <name>heme</name>
        <dbReference type="ChEBI" id="CHEBI:30413"/>
        <label>3</label>
    </ligand>
</feature>
<keyword evidence="4 13" id="KW-1003">Cell membrane</keyword>
<feature type="transmembrane region" description="Helical" evidence="16">
    <location>
        <begin position="12"/>
        <end position="36"/>
    </location>
</feature>
<dbReference type="GeneID" id="300178769"/>
<protein>
    <recommendedName>
        <fullName evidence="13">Cytochrome c-type protein</fullName>
    </recommendedName>
</protein>
<feature type="binding site" description="axial binding residue" evidence="15">
    <location>
        <position position="76"/>
    </location>
    <ligand>
        <name>heme</name>
        <dbReference type="ChEBI" id="CHEBI:30413"/>
        <label>2</label>
    </ligand>
    <ligandPart>
        <name>Fe</name>
        <dbReference type="ChEBI" id="CHEBI:18248"/>
    </ligandPart>
</feature>
<evidence type="ECO:0000256" key="15">
    <source>
        <dbReference type="PIRSR" id="PIRSR000014-2"/>
    </source>
</evidence>
<evidence type="ECO:0000256" key="13">
    <source>
        <dbReference type="PIRNR" id="PIRNR000014"/>
    </source>
</evidence>
<dbReference type="GO" id="GO:0005506">
    <property type="term" value="F:iron ion binding"/>
    <property type="evidence" value="ECO:0007669"/>
    <property type="project" value="UniProtKB-UniRule"/>
</dbReference>
<feature type="binding site" description="covalent" evidence="14">
    <location>
        <position position="43"/>
    </location>
    <ligand>
        <name>heme</name>
        <dbReference type="ChEBI" id="CHEBI:30413"/>
        <label>1</label>
    </ligand>
</feature>
<reference evidence="18 19" key="1">
    <citation type="submission" date="2015-11" db="EMBL/GenBank/DDBJ databases">
        <title>Draft WGS of Vibrio toranzoniae.</title>
        <authorList>
            <person name="Lasa A."/>
            <person name="Romalde J.L."/>
        </authorList>
    </citation>
    <scope>NUCLEOTIDE SEQUENCE [LARGE SCALE GENOMIC DNA]</scope>
    <source>
        <strain evidence="18 19">Vb 10.8</strain>
    </source>
</reference>
<evidence type="ECO:0000256" key="5">
    <source>
        <dbReference type="ARBA" id="ARBA00022519"/>
    </source>
</evidence>
<accession>A0A125P5E8</accession>
<comment type="caution">
    <text evidence="18">The sequence shown here is derived from an EMBL/GenBank/DDBJ whole genome shotgun (WGS) entry which is preliminary data.</text>
</comment>
<dbReference type="RefSeq" id="WP_060468145.1">
    <property type="nucleotide sequence ID" value="NZ_AP025514.1"/>
</dbReference>
<feature type="binding site" description="covalent" evidence="14">
    <location>
        <position position="316"/>
    </location>
    <ligand>
        <name>heme</name>
        <dbReference type="ChEBI" id="CHEBI:30413"/>
        <label>5</label>
    </ligand>
</feature>
<dbReference type="InterPro" id="IPR051174">
    <property type="entry name" value="Cytochrome_c-type_ET"/>
</dbReference>
<name>A0A125P5E8_9VIBR</name>
<feature type="binding site" description="axial binding residue" evidence="15">
    <location>
        <position position="137"/>
    </location>
    <ligand>
        <name>heme</name>
        <dbReference type="ChEBI" id="CHEBI:30413"/>
        <label>3</label>
    </ligand>
    <ligandPart>
        <name>Fe</name>
        <dbReference type="ChEBI" id="CHEBI:18248"/>
    </ligandPart>
</feature>
<evidence type="ECO:0000256" key="11">
    <source>
        <dbReference type="ARBA" id="ARBA00023004"/>
    </source>
</evidence>
<evidence type="ECO:0000256" key="1">
    <source>
        <dbReference type="ARBA" id="ARBA00004249"/>
    </source>
</evidence>
<dbReference type="FunFam" id="1.10.3820.10:FF:000001">
    <property type="entry name" value="Cytochrome c-type protein"/>
    <property type="match status" value="1"/>
</dbReference>
<keyword evidence="11 13" id="KW-0408">Iron</keyword>
<evidence type="ECO:0000256" key="8">
    <source>
        <dbReference type="ARBA" id="ARBA00022723"/>
    </source>
</evidence>
<dbReference type="InterPro" id="IPR009154">
    <property type="entry name" value="Membr-bd_4haem_cyt_TorC"/>
</dbReference>
<keyword evidence="3 13" id="KW-0813">Transport</keyword>
<sequence>MIKNYDNKKRYIALIAAVGIGIGWLTLGGTAAVMHYTSSTEFCVSCHTMEAPHKEYQGSVHFSNAKGIRAECADCHIPTDPIDYVITKVRASKDIYHEFITGKIDTPEKYEAHREEMAETVWAQFRENDSATCRSCHEFDAMEEFEQSRDAAKMHAYGKENNQTCIDCHKGVAHFAPEAQLDSKAFDTLIAFTKNTPADAKVVYPVTDIAMGEFGSVNPTAELEVVKAEGDNRTVTLNAFQMKGAEQVLYFGEGQRAIVATLTDKGQEALTTGEYKADAYGNEWRSVALTGDITDPVVDTLDPIWSYAEELDNVYCATCHAKIPSNHFTVNAWGPVAKSMGDRTDISEQNLELLTKYFQNHAKDVVGH</sequence>
<keyword evidence="7 16" id="KW-0812">Transmembrane</keyword>
<dbReference type="InterPro" id="IPR005126">
    <property type="entry name" value="NapC/NirT_cyt_c_N"/>
</dbReference>
<evidence type="ECO:0000256" key="12">
    <source>
        <dbReference type="ARBA" id="ARBA00023136"/>
    </source>
</evidence>
<evidence type="ECO:0000256" key="6">
    <source>
        <dbReference type="ARBA" id="ARBA00022617"/>
    </source>
</evidence>
<keyword evidence="5 13" id="KW-0997">Cell inner membrane</keyword>
<dbReference type="GO" id="GO:0009061">
    <property type="term" value="P:anaerobic respiration"/>
    <property type="evidence" value="ECO:0007669"/>
    <property type="project" value="TreeGrafter"/>
</dbReference>
<feature type="binding site" description="covalent" evidence="14">
    <location>
        <position position="72"/>
    </location>
    <ligand>
        <name>heme</name>
        <dbReference type="ChEBI" id="CHEBI:30413"/>
        <label>2</label>
    </ligand>
</feature>
<dbReference type="Gene3D" id="1.10.3820.10">
    <property type="entry name" value="Di-heme elbow motif domain"/>
    <property type="match status" value="1"/>
</dbReference>
<evidence type="ECO:0000256" key="16">
    <source>
        <dbReference type="SAM" id="Phobius"/>
    </source>
</evidence>
<dbReference type="AlphaFoldDB" id="A0A125P5E8"/>
<feature type="binding site" description="covalent" evidence="14">
    <location>
        <position position="46"/>
    </location>
    <ligand>
        <name>heme</name>
        <dbReference type="ChEBI" id="CHEBI:30413"/>
        <label>1</label>
    </ligand>
</feature>
<evidence type="ECO:0000256" key="3">
    <source>
        <dbReference type="ARBA" id="ARBA00022448"/>
    </source>
</evidence>
<keyword evidence="10 16" id="KW-1133">Transmembrane helix</keyword>
<gene>
    <name evidence="18" type="ORF">APQ14_06970</name>
</gene>
<dbReference type="PIRSF" id="PIRSF000014">
    <property type="entry name" value="4_hem_cytch_TorC"/>
    <property type="match status" value="1"/>
</dbReference>
<evidence type="ECO:0000259" key="17">
    <source>
        <dbReference type="Pfam" id="PF03264"/>
    </source>
</evidence>
<keyword evidence="19" id="KW-1185">Reference proteome</keyword>
<feature type="binding site" description="axial binding residue" evidence="15">
    <location>
        <position position="169"/>
    </location>
    <ligand>
        <name>heme</name>
        <dbReference type="ChEBI" id="CHEBI:30413"/>
        <label>4</label>
    </ligand>
    <ligandPart>
        <name>Fe</name>
        <dbReference type="ChEBI" id="CHEBI:18248"/>
    </ligandPart>
</feature>
<keyword evidence="12 13" id="KW-0472">Membrane</keyword>
<comment type="similarity">
    <text evidence="2 13">Belongs to the TorC/TorY family.</text>
</comment>
<evidence type="ECO:0000313" key="18">
    <source>
        <dbReference type="EMBL" id="KWU01024.1"/>
    </source>
</evidence>
<dbReference type="GO" id="GO:0009055">
    <property type="term" value="F:electron transfer activity"/>
    <property type="evidence" value="ECO:0007669"/>
    <property type="project" value="UniProtKB-UniRule"/>
</dbReference>
<dbReference type="Pfam" id="PF03264">
    <property type="entry name" value="Cytochrom_NNT"/>
    <property type="match status" value="1"/>
</dbReference>
<feature type="binding site" description="axial binding residue" evidence="15">
    <location>
        <position position="47"/>
    </location>
    <ligand>
        <name>heme</name>
        <dbReference type="ChEBI" id="CHEBI:30413"/>
        <label>1</label>
    </ligand>
    <ligandPart>
        <name>Fe</name>
        <dbReference type="ChEBI" id="CHEBI:18248"/>
    </ligandPart>
</feature>
<dbReference type="GO" id="GO:0020037">
    <property type="term" value="F:heme binding"/>
    <property type="evidence" value="ECO:0007669"/>
    <property type="project" value="UniProtKB-UniRule"/>
</dbReference>